<dbReference type="GO" id="GO:0007165">
    <property type="term" value="P:signal transduction"/>
    <property type="evidence" value="ECO:0007669"/>
    <property type="project" value="TreeGrafter"/>
</dbReference>
<dbReference type="OrthoDB" id="265044at2759"/>
<dbReference type="InterPro" id="IPR052236">
    <property type="entry name" value="Small_GTPase_RasD"/>
</dbReference>
<reference evidence="10" key="1">
    <citation type="submission" date="2025-08" db="UniProtKB">
        <authorList>
            <consortium name="RefSeq"/>
        </authorList>
    </citation>
    <scope>IDENTIFICATION</scope>
</reference>
<evidence type="ECO:0000256" key="2">
    <source>
        <dbReference type="ARBA" id="ARBA00022475"/>
    </source>
</evidence>
<keyword evidence="3" id="KW-0488">Methylation</keyword>
<dbReference type="Proteomes" id="UP000515152">
    <property type="component" value="Unplaced"/>
</dbReference>
<dbReference type="RefSeq" id="XP_042561634.1">
    <property type="nucleotide sequence ID" value="XM_042705700.1"/>
</dbReference>
<dbReference type="AlphaFoldDB" id="A0A8M1KIJ6"/>
<dbReference type="PANTHER" id="PTHR46149">
    <property type="entry name" value="MIP08469P"/>
    <property type="match status" value="1"/>
</dbReference>
<name>A0A8M1KIJ6_CLUHA</name>
<dbReference type="GO" id="GO:0031681">
    <property type="term" value="F:G-protein beta-subunit binding"/>
    <property type="evidence" value="ECO:0007669"/>
    <property type="project" value="TreeGrafter"/>
</dbReference>
<comment type="subcellular location">
    <subcellularLocation>
        <location evidence="1">Cell membrane</location>
        <topology evidence="1">Lipid-anchor</topology>
    </subcellularLocation>
</comment>
<gene>
    <name evidence="10" type="primary">rasd2</name>
</gene>
<evidence type="ECO:0000256" key="5">
    <source>
        <dbReference type="ARBA" id="ARBA00023134"/>
    </source>
</evidence>
<proteinExistence type="inferred from homology"/>
<evidence type="ECO:0000256" key="1">
    <source>
        <dbReference type="ARBA" id="ARBA00004193"/>
    </source>
</evidence>
<evidence type="ECO:0000256" key="8">
    <source>
        <dbReference type="ARBA" id="ARBA00038061"/>
    </source>
</evidence>
<dbReference type="PROSITE" id="PS51419">
    <property type="entry name" value="RAB"/>
    <property type="match status" value="1"/>
</dbReference>
<dbReference type="GO" id="GO:0003924">
    <property type="term" value="F:GTPase activity"/>
    <property type="evidence" value="ECO:0007669"/>
    <property type="project" value="InterPro"/>
</dbReference>
<dbReference type="SMART" id="SM00173">
    <property type="entry name" value="RAS"/>
    <property type="match status" value="1"/>
</dbReference>
<dbReference type="GeneID" id="122130873"/>
<sequence>MMEVNATEKVFSSVDGTAETFCQYATPSDNSLLAEVPEQFPNSKVVNCVSSAMLLQYKNVAQYLHAAGVKVSTISKTRMGIIKNVTNWRRERKARVVRSSSVDRQHSSSERPKSVALLDALLLHGKNCANSTGQDVEEDELCFSKRRNYRRVVVLGAPRVGKTAILKRFLQDGFDDHYVPTTEDFHSKLYHIRGETYQIDILDASNERDYPAKRRLSILTGDIFLLVFSVDDRESFNEVCSLRKEIKLAKSKLGKSKENIRVPILICGNKVDLEAERVVSHIEIHESLGEDAAVFETSAKAGTQIEMMFEALALLGRLPVETRPSLHRDISIRSYEALTSGRRSKREIRMLALDGPCGAVYPLAHRPSFHSDLRRILGPSTSKRSTSIMKCQIQ</sequence>
<keyword evidence="2" id="KW-1003">Cell membrane</keyword>
<dbReference type="InterPro" id="IPR005225">
    <property type="entry name" value="Small_GTP-bd"/>
</dbReference>
<dbReference type="NCBIfam" id="TIGR00231">
    <property type="entry name" value="small_GTP"/>
    <property type="match status" value="1"/>
</dbReference>
<evidence type="ECO:0000256" key="4">
    <source>
        <dbReference type="ARBA" id="ARBA00022741"/>
    </source>
</evidence>
<evidence type="ECO:0000313" key="9">
    <source>
        <dbReference type="Proteomes" id="UP000515152"/>
    </source>
</evidence>
<evidence type="ECO:0000256" key="7">
    <source>
        <dbReference type="ARBA" id="ARBA00023288"/>
    </source>
</evidence>
<keyword evidence="7" id="KW-0449">Lipoprotein</keyword>
<dbReference type="CTD" id="565976"/>
<keyword evidence="9" id="KW-1185">Reference proteome</keyword>
<dbReference type="Pfam" id="PF00071">
    <property type="entry name" value="Ras"/>
    <property type="match status" value="1"/>
</dbReference>
<evidence type="ECO:0000256" key="3">
    <source>
        <dbReference type="ARBA" id="ARBA00022481"/>
    </source>
</evidence>
<accession>A0A8M1KIJ6</accession>
<keyword evidence="5" id="KW-0342">GTP-binding</keyword>
<protein>
    <submittedName>
        <fullName evidence="10">GTP-binding protein Rhes</fullName>
    </submittedName>
</protein>
<keyword evidence="6" id="KW-0472">Membrane</keyword>
<dbReference type="GO" id="GO:0005525">
    <property type="term" value="F:GTP binding"/>
    <property type="evidence" value="ECO:0007669"/>
    <property type="project" value="UniProtKB-KW"/>
</dbReference>
<evidence type="ECO:0000256" key="6">
    <source>
        <dbReference type="ARBA" id="ARBA00023136"/>
    </source>
</evidence>
<evidence type="ECO:0000313" key="10">
    <source>
        <dbReference type="RefSeq" id="XP_042561634.1"/>
    </source>
</evidence>
<dbReference type="KEGG" id="char:122130873"/>
<comment type="similarity">
    <text evidence="8">Belongs to the small GTPase superfamily. RasD family.</text>
</comment>
<dbReference type="SMART" id="SM00175">
    <property type="entry name" value="RAB"/>
    <property type="match status" value="1"/>
</dbReference>
<dbReference type="PROSITE" id="PS51421">
    <property type="entry name" value="RAS"/>
    <property type="match status" value="1"/>
</dbReference>
<dbReference type="InterPro" id="IPR001806">
    <property type="entry name" value="Small_GTPase"/>
</dbReference>
<dbReference type="PANTHER" id="PTHR46149:SF2">
    <property type="entry name" value="GTP-BINDING PROTEIN RHES"/>
    <property type="match status" value="1"/>
</dbReference>
<keyword evidence="4" id="KW-0547">Nucleotide-binding</keyword>
<organism evidence="9 10">
    <name type="scientific">Clupea harengus</name>
    <name type="common">Atlantic herring</name>
    <dbReference type="NCBI Taxonomy" id="7950"/>
    <lineage>
        <taxon>Eukaryota</taxon>
        <taxon>Metazoa</taxon>
        <taxon>Chordata</taxon>
        <taxon>Craniata</taxon>
        <taxon>Vertebrata</taxon>
        <taxon>Euteleostomi</taxon>
        <taxon>Actinopterygii</taxon>
        <taxon>Neopterygii</taxon>
        <taxon>Teleostei</taxon>
        <taxon>Clupei</taxon>
        <taxon>Clupeiformes</taxon>
        <taxon>Clupeoidei</taxon>
        <taxon>Clupeidae</taxon>
        <taxon>Clupea</taxon>
    </lineage>
</organism>
<dbReference type="GO" id="GO:0005886">
    <property type="term" value="C:plasma membrane"/>
    <property type="evidence" value="ECO:0007669"/>
    <property type="project" value="UniProtKB-SubCell"/>
</dbReference>
<dbReference type="SMART" id="SM00174">
    <property type="entry name" value="RHO"/>
    <property type="match status" value="1"/>
</dbReference>